<comment type="catalytic activity">
    <reaction evidence="1 10">
        <text>ATP-independent breakage of single-stranded DNA, followed by passage and rejoining.</text>
        <dbReference type="EC" id="5.6.2.1"/>
    </reaction>
</comment>
<feature type="site" description="Interaction with DNA" evidence="10">
    <location>
        <position position="149"/>
    </location>
</feature>
<keyword evidence="9 10" id="KW-0413">Isomerase</keyword>
<dbReference type="InterPro" id="IPR034149">
    <property type="entry name" value="TOPRIM_TopoI"/>
</dbReference>
<comment type="subunit">
    <text evidence="10">Monomer.</text>
</comment>
<dbReference type="InterPro" id="IPR013497">
    <property type="entry name" value="Topo_IA_cen"/>
</dbReference>
<name>A0ABT3BNX4_9BACT</name>
<dbReference type="InterPro" id="IPR013824">
    <property type="entry name" value="Topo_IA_cen_sub1"/>
</dbReference>
<feature type="domain" description="Topo IA-type catalytic" evidence="12">
    <location>
        <begin position="135"/>
        <end position="569"/>
    </location>
</feature>
<dbReference type="EC" id="5.6.2.1" evidence="10"/>
<evidence type="ECO:0000256" key="4">
    <source>
        <dbReference type="ARBA" id="ARBA00022771"/>
    </source>
</evidence>
<evidence type="ECO:0000259" key="12">
    <source>
        <dbReference type="PROSITE" id="PS52039"/>
    </source>
</evidence>
<dbReference type="Pfam" id="PF01751">
    <property type="entry name" value="Toprim"/>
    <property type="match status" value="1"/>
</dbReference>
<feature type="domain" description="Toprim" evidence="11">
    <location>
        <begin position="1"/>
        <end position="119"/>
    </location>
</feature>
<dbReference type="CDD" id="cd03363">
    <property type="entry name" value="TOPRIM_TopoIA_TopoI"/>
    <property type="match status" value="1"/>
</dbReference>
<dbReference type="GO" id="GO:0003917">
    <property type="term" value="F:DNA topoisomerase type I (single strand cut, ATP-independent) activity"/>
    <property type="evidence" value="ECO:0007669"/>
    <property type="project" value="UniProtKB-EC"/>
</dbReference>
<dbReference type="Gene3D" id="1.10.290.10">
    <property type="entry name" value="Topoisomerase I, domain 4"/>
    <property type="match status" value="1"/>
</dbReference>
<comment type="caution">
    <text evidence="10">Lacks conserved residue(s) required for the propagation of feature annotation.</text>
</comment>
<dbReference type="PRINTS" id="PR00417">
    <property type="entry name" value="PRTPISMRASEI"/>
</dbReference>
<comment type="similarity">
    <text evidence="2 10">Belongs to the type IA topoisomerase family.</text>
</comment>
<dbReference type="Gene3D" id="3.30.65.10">
    <property type="entry name" value="Bacterial Topoisomerase I, domain 1"/>
    <property type="match status" value="2"/>
</dbReference>
<dbReference type="PROSITE" id="PS50880">
    <property type="entry name" value="TOPRIM"/>
    <property type="match status" value="1"/>
</dbReference>
<dbReference type="Pfam" id="PF01131">
    <property type="entry name" value="Topoisom_bac"/>
    <property type="match status" value="1"/>
</dbReference>
<evidence type="ECO:0000256" key="6">
    <source>
        <dbReference type="ARBA" id="ARBA00022842"/>
    </source>
</evidence>
<dbReference type="SMART" id="SM00493">
    <property type="entry name" value="TOPRIM"/>
    <property type="match status" value="1"/>
</dbReference>
<dbReference type="InterPro" id="IPR003602">
    <property type="entry name" value="Topo_IA_DNA-bd_dom"/>
</dbReference>
<dbReference type="CDD" id="cd00186">
    <property type="entry name" value="TOP1Ac"/>
    <property type="match status" value="1"/>
</dbReference>
<feature type="site" description="Interaction with DNA" evidence="10">
    <location>
        <position position="501"/>
    </location>
</feature>
<dbReference type="InterPro" id="IPR013825">
    <property type="entry name" value="Topo_IA_cen_sub2"/>
</dbReference>
<dbReference type="PANTHER" id="PTHR42785">
    <property type="entry name" value="DNA TOPOISOMERASE, TYPE IA, CORE"/>
    <property type="match status" value="1"/>
</dbReference>
<evidence type="ECO:0000256" key="1">
    <source>
        <dbReference type="ARBA" id="ARBA00000213"/>
    </source>
</evidence>
<gene>
    <name evidence="10 13" type="primary">topA</name>
    <name evidence="13" type="ORF">OF376_02910</name>
</gene>
<dbReference type="InterPro" id="IPR013826">
    <property type="entry name" value="Topo_IA_cen_sub3"/>
</dbReference>
<dbReference type="SUPFAM" id="SSF56712">
    <property type="entry name" value="Prokaryotic type I DNA topoisomerase"/>
    <property type="match status" value="1"/>
</dbReference>
<dbReference type="Proteomes" id="UP001208245">
    <property type="component" value="Unassembled WGS sequence"/>
</dbReference>
<keyword evidence="5" id="KW-0862">Zinc</keyword>
<dbReference type="InterPro" id="IPR000380">
    <property type="entry name" value="Topo_IA"/>
</dbReference>
<feature type="region of interest" description="Interaction with DNA" evidence="10">
    <location>
        <begin position="168"/>
        <end position="173"/>
    </location>
</feature>
<dbReference type="Gene3D" id="3.40.50.140">
    <property type="match status" value="1"/>
</dbReference>
<dbReference type="RefSeq" id="WP_263822024.1">
    <property type="nucleotide sequence ID" value="NZ_JAOXHL010000004.1"/>
</dbReference>
<dbReference type="PROSITE" id="PS52039">
    <property type="entry name" value="TOPO_IA_2"/>
    <property type="match status" value="1"/>
</dbReference>
<proteinExistence type="inferred from homology"/>
<dbReference type="InterPro" id="IPR023405">
    <property type="entry name" value="Topo_IA_core_domain"/>
</dbReference>
<evidence type="ECO:0000256" key="8">
    <source>
        <dbReference type="ARBA" id="ARBA00023125"/>
    </source>
</evidence>
<dbReference type="InterPro" id="IPR005733">
    <property type="entry name" value="TopoI_bac-type"/>
</dbReference>
<evidence type="ECO:0000256" key="7">
    <source>
        <dbReference type="ARBA" id="ARBA00023029"/>
    </source>
</evidence>
<evidence type="ECO:0000256" key="9">
    <source>
        <dbReference type="ARBA" id="ARBA00023235"/>
    </source>
</evidence>
<dbReference type="InterPro" id="IPR003601">
    <property type="entry name" value="Topo_IA_2"/>
</dbReference>
<dbReference type="Gene3D" id="1.10.460.10">
    <property type="entry name" value="Topoisomerase I, domain 2"/>
    <property type="match status" value="1"/>
</dbReference>
<keyword evidence="6" id="KW-0460">Magnesium</keyword>
<dbReference type="SMART" id="SM00436">
    <property type="entry name" value="TOP1Bc"/>
    <property type="match status" value="1"/>
</dbReference>
<dbReference type="Pfam" id="PF01396">
    <property type="entry name" value="Zn_ribbon_Top1"/>
    <property type="match status" value="2"/>
</dbReference>
<dbReference type="PANTHER" id="PTHR42785:SF1">
    <property type="entry name" value="DNA TOPOISOMERASE"/>
    <property type="match status" value="1"/>
</dbReference>
<feature type="site" description="Interaction with DNA" evidence="10">
    <location>
        <position position="31"/>
    </location>
</feature>
<dbReference type="SUPFAM" id="SSF57783">
    <property type="entry name" value="Zinc beta-ribbon"/>
    <property type="match status" value="1"/>
</dbReference>
<keyword evidence="7 10" id="KW-0799">Topoisomerase</keyword>
<protein>
    <recommendedName>
        <fullName evidence="10">DNA topoisomerase 1</fullName>
        <ecNumber evidence="10">5.6.2.1</ecNumber>
    </recommendedName>
    <alternativeName>
        <fullName evidence="10">DNA topoisomerase I</fullName>
    </alternativeName>
</protein>
<evidence type="ECO:0000256" key="2">
    <source>
        <dbReference type="ARBA" id="ARBA00009446"/>
    </source>
</evidence>
<keyword evidence="14" id="KW-1185">Reference proteome</keyword>
<dbReference type="EMBL" id="JAOXHL010000004">
    <property type="protein sequence ID" value="MCV3728712.1"/>
    <property type="molecule type" value="Genomic_DNA"/>
</dbReference>
<feature type="active site" description="O-(5'-phospho-DNA)-tyrosine intermediate" evidence="10">
    <location>
        <position position="309"/>
    </location>
</feature>
<sequence>MNLVIVESPNKCKSIESYLGENYKVVATGGHIRELSTKGFGFNLETLEMRWQFIETPGKSKKQTKQEIVQEIKRYANLADNVYLATDPDREGEAISWHVFDLLDKDAQNKSKRITFNEVTKKAIINAIENKSEIDIHLVNSQFARQIIDRLVGFKLSSLTRSKLKAQSAGRVQSIALLFVVQRELERRNFVKEDWFEIKTILKNNLELNLLKIKYNLTLYKREDSNVVRFINKQDAQKVFDDLSDVFTIIELSKPKVNNGERLLALTTDKLLQYAANNLGWTASKITKVAQTMFEGLEINQEFQALITYPRTDSERLSDEFVAQAHTYINDHFGTDDINTQVNYKTAKQTQNTQDAHEAIRPVNIFVTPEQIKDHVPSDVYKLYNLIWTRTLASLMNPPSFVRQEIFFDNNGHTFHSAIRSINTLGYWKLNFYTPARNEMPTQLMNLKVNDKFTKKEMEIISKETLPPPYYTEASLINALKKAGVGRPSTYVSMVNVGLKRGYVQKDKNKLIPTDLGMLVIAELTKAFPEVISISFTSNMEETLDEIALGKLEWKKPLHEFIPKFEENVQNAYKIIDKVEDEKTGKQCPVCESDLVIKTAKKYRKDFIGCSNFPTCKYIEQKNAPEIIDEECPECHNSPLVKRVAHRTGKPFIGCNNFPKCKYIRNYEVKKEEK</sequence>
<comment type="function">
    <text evidence="10">Releases the supercoiling and torsional tension of DNA, which is introduced during the DNA replication and transcription, by transiently cleaving and rejoining one strand of the DNA duplex. Introduces a single-strand break via transesterification at a target site in duplex DNA. The scissile phosphodiester is attacked by the catalytic tyrosine of the enzyme, resulting in the formation of a DNA-(5'-phosphotyrosyl)-enzyme intermediate and the expulsion of a 3'-OH DNA strand. The free DNA strand then undergoes passage around the unbroken strand, thus removing DNA supercoils. Finally, in the religation step, the DNA 3'-OH attacks the covalent intermediate to expel the active-site tyrosine and restore the DNA phosphodiester backbone.</text>
</comment>
<comment type="caution">
    <text evidence="13">The sequence shown here is derived from an EMBL/GenBank/DDBJ whole genome shotgun (WGS) entry which is preliminary data.</text>
</comment>
<reference evidence="13 14" key="1">
    <citation type="journal article" date="2020" name="Int. J. Syst. Evol. Microbiol.">
        <title>Ureaplasma miroungigenitalium sp. nov. isolated from northern elephant seals (Mirounga angustirostris) and Ureaplasma zalophigenitalium sp. nov. isolated from California sea lions (Zalophus californianus).</title>
        <authorList>
            <person name="Volokhov D.V."/>
            <person name="Gulland F.M."/>
            <person name="Gao Y."/>
            <person name="Chizhikov V.E."/>
        </authorList>
    </citation>
    <scope>NUCLEOTIDE SEQUENCE [LARGE SCALE GENOMIC DNA]</scope>
    <source>
        <strain evidence="13 14">ES3182-GEN</strain>
    </source>
</reference>
<accession>A0ABT3BNX4</accession>
<dbReference type="Gene3D" id="2.70.20.10">
    <property type="entry name" value="Topoisomerase I, domain 3"/>
    <property type="match status" value="1"/>
</dbReference>
<dbReference type="SMART" id="SM00437">
    <property type="entry name" value="TOP1Ac"/>
    <property type="match status" value="1"/>
</dbReference>
<feature type="site" description="Interaction with DNA" evidence="10">
    <location>
        <position position="145"/>
    </location>
</feature>
<keyword evidence="8 10" id="KW-0238">DNA-binding</keyword>
<dbReference type="InterPro" id="IPR028612">
    <property type="entry name" value="Topoisom_1_IA"/>
</dbReference>
<dbReference type="HAMAP" id="MF_00952">
    <property type="entry name" value="Topoisom_1_prok"/>
    <property type="match status" value="1"/>
</dbReference>
<evidence type="ECO:0000256" key="10">
    <source>
        <dbReference type="HAMAP-Rule" id="MF_00952"/>
    </source>
</evidence>
<keyword evidence="4" id="KW-0863">Zinc-finger</keyword>
<dbReference type="NCBIfam" id="TIGR01051">
    <property type="entry name" value="topA_bact"/>
    <property type="match status" value="1"/>
</dbReference>
<evidence type="ECO:0000256" key="3">
    <source>
        <dbReference type="ARBA" id="ARBA00022723"/>
    </source>
</evidence>
<keyword evidence="3" id="KW-0479">Metal-binding</keyword>
<organism evidence="13 14">
    <name type="scientific">Ureaplasma miroungigenitalium</name>
    <dbReference type="NCBI Taxonomy" id="1042321"/>
    <lineage>
        <taxon>Bacteria</taxon>
        <taxon>Bacillati</taxon>
        <taxon>Mycoplasmatota</taxon>
        <taxon>Mycoplasmoidales</taxon>
        <taxon>Mycoplasmoidaceae</taxon>
        <taxon>Ureaplasma</taxon>
    </lineage>
</organism>
<evidence type="ECO:0000313" key="14">
    <source>
        <dbReference type="Proteomes" id="UP001208245"/>
    </source>
</evidence>
<dbReference type="InterPro" id="IPR013498">
    <property type="entry name" value="Topo_IA_Znf"/>
</dbReference>
<evidence type="ECO:0000259" key="11">
    <source>
        <dbReference type="PROSITE" id="PS50880"/>
    </source>
</evidence>
<dbReference type="InterPro" id="IPR006171">
    <property type="entry name" value="TOPRIM_dom"/>
</dbReference>
<feature type="site" description="Interaction with DNA" evidence="10">
    <location>
        <position position="311"/>
    </location>
</feature>
<evidence type="ECO:0000313" key="13">
    <source>
        <dbReference type="EMBL" id="MCV3728712.1"/>
    </source>
</evidence>
<evidence type="ECO:0000256" key="5">
    <source>
        <dbReference type="ARBA" id="ARBA00022833"/>
    </source>
</evidence>